<accession>A0ABS6EHP7</accession>
<dbReference type="RefSeq" id="WP_216439189.1">
    <property type="nucleotide sequence ID" value="NZ_JAHLQF010000002.1"/>
</dbReference>
<dbReference type="Proteomes" id="UP000726170">
    <property type="component" value="Unassembled WGS sequence"/>
</dbReference>
<comment type="caution">
    <text evidence="3">The sequence shown here is derived from an EMBL/GenBank/DDBJ whole genome shotgun (WGS) entry which is preliminary data.</text>
</comment>
<evidence type="ECO:0000313" key="3">
    <source>
        <dbReference type="EMBL" id="MBU5484729.1"/>
    </source>
</evidence>
<name>A0ABS6EHP7_9CLOT</name>
<dbReference type="InterPro" id="IPR047057">
    <property type="entry name" value="MerR_fam"/>
</dbReference>
<proteinExistence type="predicted"/>
<reference evidence="3 4" key="1">
    <citation type="submission" date="2021-06" db="EMBL/GenBank/DDBJ databases">
        <authorList>
            <person name="Sun Q."/>
            <person name="Li D."/>
        </authorList>
    </citation>
    <scope>NUCLEOTIDE SEQUENCE [LARGE SCALE GENOMIC DNA]</scope>
    <source>
        <strain evidence="3 4">MSJ-11</strain>
    </source>
</reference>
<gene>
    <name evidence="3" type="ORF">KQI86_10325</name>
</gene>
<feature type="domain" description="HTH merR-type" evidence="2">
    <location>
        <begin position="1"/>
        <end position="71"/>
    </location>
</feature>
<feature type="coiled-coil region" evidence="1">
    <location>
        <begin position="62"/>
        <end position="89"/>
    </location>
</feature>
<evidence type="ECO:0000256" key="1">
    <source>
        <dbReference type="SAM" id="Coils"/>
    </source>
</evidence>
<protein>
    <submittedName>
        <fullName evidence="3">MerR family transcriptional regulator</fullName>
    </submittedName>
</protein>
<dbReference type="EMBL" id="JAHLQF010000002">
    <property type="protein sequence ID" value="MBU5484729.1"/>
    <property type="molecule type" value="Genomic_DNA"/>
</dbReference>
<dbReference type="SMART" id="SM00871">
    <property type="entry name" value="AraC_E_bind"/>
    <property type="match status" value="1"/>
</dbReference>
<dbReference type="InterPro" id="IPR029442">
    <property type="entry name" value="GyrI-like"/>
</dbReference>
<dbReference type="Pfam" id="PF06445">
    <property type="entry name" value="GyrI-like"/>
    <property type="match status" value="1"/>
</dbReference>
<dbReference type="PANTHER" id="PTHR30204">
    <property type="entry name" value="REDOX-CYCLING DRUG-SENSING TRANSCRIPTIONAL ACTIVATOR SOXR"/>
    <property type="match status" value="1"/>
</dbReference>
<dbReference type="InterPro" id="IPR000551">
    <property type="entry name" value="MerR-type_HTH_dom"/>
</dbReference>
<keyword evidence="1" id="KW-0175">Coiled coil</keyword>
<keyword evidence="4" id="KW-1185">Reference proteome</keyword>
<organism evidence="3 4">
    <name type="scientific">Clostridium mobile</name>
    <dbReference type="NCBI Taxonomy" id="2841512"/>
    <lineage>
        <taxon>Bacteria</taxon>
        <taxon>Bacillati</taxon>
        <taxon>Bacillota</taxon>
        <taxon>Clostridia</taxon>
        <taxon>Eubacteriales</taxon>
        <taxon>Clostridiaceae</taxon>
        <taxon>Clostridium</taxon>
    </lineage>
</organism>
<dbReference type="PANTHER" id="PTHR30204:SF97">
    <property type="entry name" value="MERR FAMILY REGULATORY PROTEIN"/>
    <property type="match status" value="1"/>
</dbReference>
<dbReference type="SMART" id="SM00422">
    <property type="entry name" value="HTH_MERR"/>
    <property type="match status" value="1"/>
</dbReference>
<evidence type="ECO:0000313" key="4">
    <source>
        <dbReference type="Proteomes" id="UP000726170"/>
    </source>
</evidence>
<dbReference type="CDD" id="cd01107">
    <property type="entry name" value="HTH_BmrR"/>
    <property type="match status" value="1"/>
</dbReference>
<evidence type="ECO:0000259" key="2">
    <source>
        <dbReference type="PROSITE" id="PS50937"/>
    </source>
</evidence>
<dbReference type="Pfam" id="PF13411">
    <property type="entry name" value="MerR_1"/>
    <property type="match status" value="1"/>
</dbReference>
<sequence length="274" mass="32213">MYTIGEFSKIGKVTTKMLRHYDKIGLIKPNYVNPENQYRFYGKSQIKDILTINKLKRFGFSLEEIKKVIENEKDRNEEELNKLIKKRIEEIKIEIKLNSSILFELKEIERKIMKGDDIMSIKRSFNISICQLEEFNILSIRDRIAVNEIGDLINKLFEKVYKNGLNPTGNVMTMYYDEDFDHDMTDLEVCVSVDREFKSEELSTKTFKGGLHVYTTFIGPYEEIGEAYAALMDWIKQNDYRIIGAPFDKYVKGPETKCNSSEYVTEVYFPIMKK</sequence>
<dbReference type="InterPro" id="IPR010499">
    <property type="entry name" value="AraC_E-bd"/>
</dbReference>
<dbReference type="PROSITE" id="PS50937">
    <property type="entry name" value="HTH_MERR_2"/>
    <property type="match status" value="1"/>
</dbReference>